<proteinExistence type="predicted"/>
<sequence length="67" mass="7406">MGKKVLIADPGLDHGVDVPLFHRWPKADVPILQFSMPKFASEEELFALGQRLAPLRDETNALRGHAG</sequence>
<gene>
    <name evidence="1" type="ORF">COB67_10970</name>
</gene>
<protein>
    <submittedName>
        <fullName evidence="1">Uncharacterized protein</fullName>
    </submittedName>
</protein>
<dbReference type="Gene3D" id="3.40.830.10">
    <property type="entry name" value="LigB-like"/>
    <property type="match status" value="1"/>
</dbReference>
<dbReference type="SUPFAM" id="SSF53213">
    <property type="entry name" value="LigB-like"/>
    <property type="match status" value="1"/>
</dbReference>
<dbReference type="Proteomes" id="UP000218113">
    <property type="component" value="Unassembled WGS sequence"/>
</dbReference>
<evidence type="ECO:0000313" key="2">
    <source>
        <dbReference type="Proteomes" id="UP000218113"/>
    </source>
</evidence>
<dbReference type="EMBL" id="NVSR01000116">
    <property type="protein sequence ID" value="PCI25182.1"/>
    <property type="molecule type" value="Genomic_DNA"/>
</dbReference>
<reference evidence="2" key="1">
    <citation type="submission" date="2017-08" db="EMBL/GenBank/DDBJ databases">
        <title>A dynamic microbial community with high functional redundancy inhabits the cold, oxic subseafloor aquifer.</title>
        <authorList>
            <person name="Tully B.J."/>
            <person name="Wheat C.G."/>
            <person name="Glazer B.T."/>
            <person name="Huber J.A."/>
        </authorList>
    </citation>
    <scope>NUCLEOTIDE SEQUENCE [LARGE SCALE GENOMIC DNA]</scope>
</reference>
<evidence type="ECO:0000313" key="1">
    <source>
        <dbReference type="EMBL" id="PCI25182.1"/>
    </source>
</evidence>
<name>A0A2A4SVC1_9DELT</name>
<comment type="caution">
    <text evidence="1">The sequence shown here is derived from an EMBL/GenBank/DDBJ whole genome shotgun (WGS) entry which is preliminary data.</text>
</comment>
<dbReference type="AlphaFoldDB" id="A0A2A4SVC1"/>
<organism evidence="1 2">
    <name type="scientific">SAR324 cluster bacterium</name>
    <dbReference type="NCBI Taxonomy" id="2024889"/>
    <lineage>
        <taxon>Bacteria</taxon>
        <taxon>Deltaproteobacteria</taxon>
        <taxon>SAR324 cluster</taxon>
    </lineage>
</organism>
<accession>A0A2A4SVC1</accession>